<dbReference type="SUPFAM" id="SSF81301">
    <property type="entry name" value="Nucleotidyltransferase"/>
    <property type="match status" value="1"/>
</dbReference>
<dbReference type="STRING" id="47871.GA0070608_0526"/>
<keyword evidence="3" id="KW-0677">Repeat</keyword>
<keyword evidence="1 10" id="KW-0808">Transferase</keyword>
<dbReference type="GO" id="GO:0016787">
    <property type="term" value="F:hydrolase activity"/>
    <property type="evidence" value="ECO:0007669"/>
    <property type="project" value="UniProtKB-KW"/>
</dbReference>
<dbReference type="SMART" id="SM00471">
    <property type="entry name" value="HDc"/>
    <property type="match status" value="1"/>
</dbReference>
<feature type="compositionally biased region" description="Basic and acidic residues" evidence="7">
    <location>
        <begin position="517"/>
        <end position="544"/>
    </location>
</feature>
<dbReference type="CDD" id="cd05401">
    <property type="entry name" value="NT_GlnE_GlnD_like"/>
    <property type="match status" value="1"/>
</dbReference>
<dbReference type="InterPro" id="IPR003607">
    <property type="entry name" value="HD/PDEase_dom"/>
</dbReference>
<evidence type="ECO:0000259" key="9">
    <source>
        <dbReference type="PROSITE" id="PS51831"/>
    </source>
</evidence>
<evidence type="ECO:0000313" key="11">
    <source>
        <dbReference type="Proteomes" id="UP000199343"/>
    </source>
</evidence>
<dbReference type="PROSITE" id="PS51831">
    <property type="entry name" value="HD"/>
    <property type="match status" value="1"/>
</dbReference>
<dbReference type="PANTHER" id="PTHR47320">
    <property type="entry name" value="BIFUNCTIONAL URIDYLYLTRANSFERASE/URIDYLYL-REMOVING ENZYME"/>
    <property type="match status" value="1"/>
</dbReference>
<evidence type="ECO:0000256" key="4">
    <source>
        <dbReference type="ARBA" id="ARBA00022801"/>
    </source>
</evidence>
<dbReference type="CDD" id="cd04873">
    <property type="entry name" value="ACT_UUR-ACR-like"/>
    <property type="match status" value="1"/>
</dbReference>
<keyword evidence="2 10" id="KW-0548">Nucleotidyltransferase</keyword>
<evidence type="ECO:0000259" key="8">
    <source>
        <dbReference type="PROSITE" id="PS51671"/>
    </source>
</evidence>
<feature type="domain" description="ACT" evidence="8">
    <location>
        <begin position="680"/>
        <end position="756"/>
    </location>
</feature>
<dbReference type="Pfam" id="PF01966">
    <property type="entry name" value="HD"/>
    <property type="match status" value="1"/>
</dbReference>
<dbReference type="GO" id="GO:0008773">
    <property type="term" value="F:[protein-PII] uridylyltransferase activity"/>
    <property type="evidence" value="ECO:0007669"/>
    <property type="project" value="InterPro"/>
</dbReference>
<feature type="region of interest" description="Disordered" evidence="7">
    <location>
        <begin position="517"/>
        <end position="548"/>
    </location>
</feature>
<dbReference type="SUPFAM" id="SSF55021">
    <property type="entry name" value="ACT-like"/>
    <property type="match status" value="2"/>
</dbReference>
<evidence type="ECO:0000313" key="10">
    <source>
        <dbReference type="EMBL" id="SCL49421.1"/>
    </source>
</evidence>
<dbReference type="Gene3D" id="1.10.3090.10">
    <property type="entry name" value="cca-adding enzyme, domain 2"/>
    <property type="match status" value="1"/>
</dbReference>
<proteinExistence type="predicted"/>
<dbReference type="InterPro" id="IPR010043">
    <property type="entry name" value="UTase/UR"/>
</dbReference>
<evidence type="ECO:0000256" key="3">
    <source>
        <dbReference type="ARBA" id="ARBA00022737"/>
    </source>
</evidence>
<dbReference type="Proteomes" id="UP000199343">
    <property type="component" value="Unassembled WGS sequence"/>
</dbReference>
<dbReference type="SUPFAM" id="SSF109604">
    <property type="entry name" value="HD-domain/PDEase-like"/>
    <property type="match status" value="1"/>
</dbReference>
<keyword evidence="6" id="KW-0511">Multifunctional enzyme</keyword>
<feature type="domain" description="ACT" evidence="8">
    <location>
        <begin position="783"/>
        <end position="848"/>
    </location>
</feature>
<gene>
    <name evidence="10" type="ORF">GA0070608_0526</name>
</gene>
<dbReference type="InterPro" id="IPR006674">
    <property type="entry name" value="HD_domain"/>
</dbReference>
<accession>A0A1C6U685</accession>
<evidence type="ECO:0000256" key="2">
    <source>
        <dbReference type="ARBA" id="ARBA00022695"/>
    </source>
</evidence>
<evidence type="ECO:0000256" key="5">
    <source>
        <dbReference type="ARBA" id="ARBA00022842"/>
    </source>
</evidence>
<evidence type="ECO:0000256" key="6">
    <source>
        <dbReference type="ARBA" id="ARBA00023268"/>
    </source>
</evidence>
<organism evidence="10 11">
    <name type="scientific">Micromonospora peucetia</name>
    <dbReference type="NCBI Taxonomy" id="47871"/>
    <lineage>
        <taxon>Bacteria</taxon>
        <taxon>Bacillati</taxon>
        <taxon>Actinomycetota</taxon>
        <taxon>Actinomycetes</taxon>
        <taxon>Micromonosporales</taxon>
        <taxon>Micromonosporaceae</taxon>
        <taxon>Micromonospora</taxon>
    </lineage>
</organism>
<keyword evidence="5" id="KW-0460">Magnesium</keyword>
<protein>
    <submittedName>
        <fullName evidence="10">[protein-PII] uridylyltransferase</fullName>
    </submittedName>
</protein>
<feature type="domain" description="HD" evidence="9">
    <location>
        <begin position="476"/>
        <end position="616"/>
    </location>
</feature>
<dbReference type="PANTHER" id="PTHR47320:SF1">
    <property type="entry name" value="BIFUNCTIONAL URIDYLYLTRANSFERASE_URIDYLYL-REMOVING ENZYME"/>
    <property type="match status" value="1"/>
</dbReference>
<dbReference type="InterPro" id="IPR002912">
    <property type="entry name" value="ACT_dom"/>
</dbReference>
<dbReference type="AlphaFoldDB" id="A0A1C6U685"/>
<name>A0A1C6U685_9ACTN</name>
<dbReference type="PROSITE" id="PS51671">
    <property type="entry name" value="ACT"/>
    <property type="match status" value="2"/>
</dbReference>
<dbReference type="InterPro" id="IPR043519">
    <property type="entry name" value="NT_sf"/>
</dbReference>
<feature type="region of interest" description="Disordered" evidence="7">
    <location>
        <begin position="262"/>
        <end position="305"/>
    </location>
</feature>
<keyword evidence="4" id="KW-0378">Hydrolase</keyword>
<reference evidence="10 11" key="1">
    <citation type="submission" date="2016-06" db="EMBL/GenBank/DDBJ databases">
        <authorList>
            <person name="Kjaerup R.B."/>
            <person name="Dalgaard T.S."/>
            <person name="Juul-Madsen H.R."/>
        </authorList>
    </citation>
    <scope>NUCLEOTIDE SEQUENCE [LARGE SCALE GENOMIC DNA]</scope>
    <source>
        <strain evidence="10 11">DSM 43363</strain>
    </source>
</reference>
<dbReference type="PIRSF" id="PIRSF006288">
    <property type="entry name" value="PII_uridyltransf"/>
    <property type="match status" value="1"/>
</dbReference>
<dbReference type="InterPro" id="IPR045865">
    <property type="entry name" value="ACT-like_dom_sf"/>
</dbReference>
<evidence type="ECO:0000256" key="1">
    <source>
        <dbReference type="ARBA" id="ARBA00022679"/>
    </source>
</evidence>
<evidence type="ECO:0000256" key="7">
    <source>
        <dbReference type="SAM" id="MobiDB-lite"/>
    </source>
</evidence>
<sequence>MTSSTRKNPSGHTGNGAAKLLVDEVVGVNAGVGETARTARADAYDRWLRDLLPQRPGVALVAVGGLGRRQCAPHGDLDLVLLHAGVPDVDELAASVWYPVWDAGLRLDHSVRTVAEALSVAQDDVKVALGLLDARLVAGDAALAETLVRTAADHWRRTAVRHLPALREITTARWAAHGELAFLLEGDLKEAAGGLRDVGILRAIATAGITDALRPAVRAAHLRLLDTRDALHRQVGRRVDRLVAQERDGVAALLGLRQLPPDAAPLRQLPPGGSDATPLRQLPPGGSDATPLRQVPPGGSDVAQRVGAVGGTLGDGDALLRRIAGDARTVSHALDDAFRAADRLRSGHRRGADGRPLRRPVARDVVEHDGELVLARTAIGARPDPSLSLRVAAAAAVTRLPIARATCEWLAAYCPPLPAPWPADARAALITLLGAGPGLVPAWETCDRYGLIEGWLPEWTRLRSLPQHNPVHRFTLDRHLVQTAYEASRHTREVDRPDLLLLGALLHDIGKGLRGEAAEARADVHTGRPDGDRPSDTRPAHERGGTFADHSIVGAPLAEAVAARIGLPGPEVALIGTLVRLHLLLPDVATRRDLADPVTIAGVAERVGDPTTLDLLHALVRADAAATGPAAWSDWKGRLIAELVTRVRTALDTGVLPAPPAPDPALLAGPLPVVHLTGDRVAVAAADRRGLLATVAGCLALHRLEVLSADASTVDGRALVECRVQPRYGLAPDPVALGADLRRALNGDVSVTQRLRGRALAARADGAAPRVVWHREAATDAVLLELRAADAAGLLYRVTCALDEAGAQVRAARISTLGGDVVDAFYLVGGWPDEATRARLESAVLAAV</sequence>
<dbReference type="EMBL" id="FMIC01000002">
    <property type="protein sequence ID" value="SCL49421.1"/>
    <property type="molecule type" value="Genomic_DNA"/>
</dbReference>